<reference evidence="2" key="1">
    <citation type="journal article" date="2019" name="Int. J. Syst. Evol. Microbiol.">
        <title>The Global Catalogue of Microorganisms (GCM) 10K type strain sequencing project: providing services to taxonomists for standard genome sequencing and annotation.</title>
        <authorList>
            <consortium name="The Broad Institute Genomics Platform"/>
            <consortium name="The Broad Institute Genome Sequencing Center for Infectious Disease"/>
            <person name="Wu L."/>
            <person name="Ma J."/>
        </authorList>
    </citation>
    <scope>NUCLEOTIDE SEQUENCE [LARGE SCALE GENOMIC DNA]</scope>
    <source>
        <strain evidence="2">CCUG 67170</strain>
    </source>
</reference>
<gene>
    <name evidence="1" type="ORF">ACFORF_09565</name>
</gene>
<dbReference type="RefSeq" id="WP_380427688.1">
    <property type="nucleotide sequence ID" value="NZ_JBHRZV010000052.1"/>
</dbReference>
<dbReference type="Proteomes" id="UP001595807">
    <property type="component" value="Unassembled WGS sequence"/>
</dbReference>
<evidence type="ECO:0000313" key="2">
    <source>
        <dbReference type="Proteomes" id="UP001595807"/>
    </source>
</evidence>
<accession>A0ABV8CXB7</accession>
<evidence type="ECO:0000313" key="1">
    <source>
        <dbReference type="EMBL" id="MFC3928801.1"/>
    </source>
</evidence>
<comment type="caution">
    <text evidence="1">The sequence shown here is derived from an EMBL/GenBank/DDBJ whole genome shotgun (WGS) entry which is preliminary data.</text>
</comment>
<sequence length="330" mass="38507">MNTDKIKTIIRAFHFDAQIQPIRLNLPIVFQKRYDYSMLEVQGKSFLLLKERRTGSLDSFVKHAQVIRNQVGDDVILVFNKLSDDQKKKLLQVGAAYLDYQENAFIPQLGFLFSKEPNIIQTSSVLSPIEQKLLITLLLHTKTFVIDMDKICQLTGLSRPSLYRYFRGFKERQWLVNKQKSYHLAKSKRMIFEEAKKLLDNPIKEVVTISDQDCQQLKNKVALTITNLQALSILGMLADTEDYGSYAISKKQYRGIKKELQQHILQGHRLEIWYYEPIPFDYQKNGWSESVNMTIVDPLSLYLILKTNEDPRIEEDIERLEEKILTLLGE</sequence>
<name>A0ABV8CXB7_9STRE</name>
<organism evidence="1 2">
    <name type="scientific">Streptococcus caprae</name>
    <dbReference type="NCBI Taxonomy" id="1640501"/>
    <lineage>
        <taxon>Bacteria</taxon>
        <taxon>Bacillati</taxon>
        <taxon>Bacillota</taxon>
        <taxon>Bacilli</taxon>
        <taxon>Lactobacillales</taxon>
        <taxon>Streptococcaceae</taxon>
        <taxon>Streptococcus</taxon>
    </lineage>
</organism>
<dbReference type="EMBL" id="JBHRZV010000052">
    <property type="protein sequence ID" value="MFC3928801.1"/>
    <property type="molecule type" value="Genomic_DNA"/>
</dbReference>
<protein>
    <submittedName>
        <fullName evidence="1">Uncharacterized protein</fullName>
    </submittedName>
</protein>
<keyword evidence="2" id="KW-1185">Reference proteome</keyword>
<proteinExistence type="predicted"/>